<dbReference type="GO" id="GO:0009236">
    <property type="term" value="P:cobalamin biosynthetic process"/>
    <property type="evidence" value="ECO:0007669"/>
    <property type="project" value="UniProtKB-UniRule"/>
</dbReference>
<comment type="pathway">
    <text evidence="10">Cofactor biosynthesis; adenosylcobalamin biosynthesis.</text>
</comment>
<proteinExistence type="inferred from homology"/>
<keyword evidence="5 10" id="KW-0812">Transmembrane</keyword>
<comment type="subcellular location">
    <subcellularLocation>
        <location evidence="10">Cell membrane</location>
        <topology evidence="10">Multi-pass membrane protein</topology>
    </subcellularLocation>
</comment>
<dbReference type="Pfam" id="PF02553">
    <property type="entry name" value="CbiN"/>
    <property type="match status" value="1"/>
</dbReference>
<dbReference type="InterPro" id="IPR003705">
    <property type="entry name" value="CbiN"/>
</dbReference>
<comment type="function">
    <text evidence="10">Part of the energy-coupling factor (ECF) transporter complex CbiMNOQ involved in cobalt import.</text>
</comment>
<evidence type="ECO:0000256" key="3">
    <source>
        <dbReference type="ARBA" id="ARBA00022475"/>
    </source>
</evidence>
<dbReference type="UniPathway" id="UPA00148"/>
<evidence type="ECO:0000313" key="12">
    <source>
        <dbReference type="Proteomes" id="UP000002730"/>
    </source>
</evidence>
<dbReference type="STRING" id="573061.Clocel_2219"/>
<reference evidence="11 12" key="1">
    <citation type="submission" date="2010-08" db="EMBL/GenBank/DDBJ databases">
        <title>Complete sequence of Clostridium cellulovorans 743B.</title>
        <authorList>
            <consortium name="US DOE Joint Genome Institute"/>
            <person name="Lucas S."/>
            <person name="Copeland A."/>
            <person name="Lapidus A."/>
            <person name="Cheng J.-F."/>
            <person name="Bruce D."/>
            <person name="Goodwin L."/>
            <person name="Pitluck S."/>
            <person name="Chertkov O."/>
            <person name="Detter J.C."/>
            <person name="Han C."/>
            <person name="Tapia R."/>
            <person name="Land M."/>
            <person name="Hauser L."/>
            <person name="Chang Y.-J."/>
            <person name="Jeffries C."/>
            <person name="Kyrpides N."/>
            <person name="Ivanova N."/>
            <person name="Mikhailova N."/>
            <person name="Hemme C.L."/>
            <person name="Woyke T."/>
        </authorList>
    </citation>
    <scope>NUCLEOTIDE SEQUENCE [LARGE SCALE GENOMIC DNA]</scope>
    <source>
        <strain evidence="12">ATCC 35296 / DSM 3052 / OCM 3 / 743B</strain>
    </source>
</reference>
<comment type="subunit">
    <text evidence="10">Forms an energy-coupling factor (ECF) transporter complex composed of an ATP-binding protein (A component, CbiO), a transmembrane protein (T component, CbiQ) and 2 possible substrate-capture proteins (S components, CbiM and CbiN) of unknown stoichimetry.</text>
</comment>
<keyword evidence="7 10" id="KW-0406">Ion transport</keyword>
<dbReference type="Proteomes" id="UP000002730">
    <property type="component" value="Chromosome"/>
</dbReference>
<dbReference type="KEGG" id="ccb:Clocel_2219"/>
<evidence type="ECO:0000256" key="1">
    <source>
        <dbReference type="ARBA" id="ARBA00022426"/>
    </source>
</evidence>
<accession>D9SNZ4</accession>
<keyword evidence="8 10" id="KW-0472">Membrane</keyword>
<comment type="similarity">
    <text evidence="10">Belongs to the CbiN family.</text>
</comment>
<dbReference type="EMBL" id="CP002160">
    <property type="protein sequence ID" value="ADL51959.1"/>
    <property type="molecule type" value="Genomic_DNA"/>
</dbReference>
<gene>
    <name evidence="10" type="primary">cbiN</name>
    <name evidence="11" type="ordered locus">Clocel_2219</name>
</gene>
<dbReference type="AlphaFoldDB" id="D9SNZ4"/>
<keyword evidence="1 10" id="KW-0171">Cobalt transport</keyword>
<keyword evidence="9 10" id="KW-0170">Cobalt</keyword>
<feature type="transmembrane region" description="Helical" evidence="10">
    <location>
        <begin position="65"/>
        <end position="85"/>
    </location>
</feature>
<evidence type="ECO:0000256" key="7">
    <source>
        <dbReference type="ARBA" id="ARBA00023065"/>
    </source>
</evidence>
<dbReference type="OrthoDB" id="1551318at2"/>
<keyword evidence="6 10" id="KW-1133">Transmembrane helix</keyword>
<organism evidence="11 12">
    <name type="scientific">Clostridium cellulovorans (strain ATCC 35296 / DSM 3052 / OCM 3 / 743B)</name>
    <dbReference type="NCBI Taxonomy" id="573061"/>
    <lineage>
        <taxon>Bacteria</taxon>
        <taxon>Bacillati</taxon>
        <taxon>Bacillota</taxon>
        <taxon>Clostridia</taxon>
        <taxon>Eubacteriales</taxon>
        <taxon>Clostridiaceae</taxon>
        <taxon>Clostridium</taxon>
    </lineage>
</organism>
<keyword evidence="3 10" id="KW-1003">Cell membrane</keyword>
<dbReference type="eggNOG" id="COG1930">
    <property type="taxonomic scope" value="Bacteria"/>
</dbReference>
<evidence type="ECO:0000256" key="4">
    <source>
        <dbReference type="ARBA" id="ARBA00022573"/>
    </source>
</evidence>
<evidence type="ECO:0000256" key="6">
    <source>
        <dbReference type="ARBA" id="ARBA00022989"/>
    </source>
</evidence>
<keyword evidence="2 10" id="KW-0813">Transport</keyword>
<evidence type="ECO:0000256" key="9">
    <source>
        <dbReference type="ARBA" id="ARBA00023285"/>
    </source>
</evidence>
<comment type="caution">
    <text evidence="10">Lacks conserved residue(s) required for the propagation of feature annotation.</text>
</comment>
<name>D9SNZ4_CLOC7</name>
<evidence type="ECO:0000256" key="2">
    <source>
        <dbReference type="ARBA" id="ARBA00022448"/>
    </source>
</evidence>
<evidence type="ECO:0000256" key="10">
    <source>
        <dbReference type="HAMAP-Rule" id="MF_00330"/>
    </source>
</evidence>
<dbReference type="PANTHER" id="PTHR38662">
    <property type="entry name" value="COBALT TRANSPORT PROTEIN CBIN"/>
    <property type="match status" value="1"/>
</dbReference>
<dbReference type="NCBIfam" id="NF002780">
    <property type="entry name" value="PRK02898.1"/>
    <property type="match status" value="1"/>
</dbReference>
<evidence type="ECO:0000256" key="8">
    <source>
        <dbReference type="ARBA" id="ARBA00023136"/>
    </source>
</evidence>
<dbReference type="GO" id="GO:0015087">
    <property type="term" value="F:cobalt ion transmembrane transporter activity"/>
    <property type="evidence" value="ECO:0007669"/>
    <property type="project" value="UniProtKB-UniRule"/>
</dbReference>
<dbReference type="RefSeq" id="WP_010076815.1">
    <property type="nucleotide sequence ID" value="NC_014393.1"/>
</dbReference>
<dbReference type="PANTHER" id="PTHR38662:SF1">
    <property type="entry name" value="COBALT TRANSPORT PROTEIN CBIN"/>
    <property type="match status" value="1"/>
</dbReference>
<dbReference type="HAMAP" id="MF_00330">
    <property type="entry name" value="CbiN"/>
    <property type="match status" value="1"/>
</dbReference>
<keyword evidence="12" id="KW-1185">Reference proteome</keyword>
<protein>
    <recommendedName>
        <fullName evidence="10">Cobalt transport protein CbiN</fullName>
    </recommendedName>
    <alternativeName>
        <fullName evidence="10">Energy-coupling factor transporter probable substrate-capture protein CbiN</fullName>
        <shortName evidence="10">ECF transporter S component CbiN</shortName>
    </alternativeName>
</protein>
<sequence>MKKKSVVLLILLLVLIISIPVVFIKNSEFQGTDTVAENMISQTNPDYKPWIKSIWKPPSGEMESFIFALQAAIGAGVIGYGIGYMRGIHKTQKSEKKQDQNKEIQ</sequence>
<dbReference type="GO" id="GO:0005886">
    <property type="term" value="C:plasma membrane"/>
    <property type="evidence" value="ECO:0007669"/>
    <property type="project" value="UniProtKB-SubCell"/>
</dbReference>
<evidence type="ECO:0000256" key="5">
    <source>
        <dbReference type="ARBA" id="ARBA00022692"/>
    </source>
</evidence>
<dbReference type="HOGENOM" id="CLU_136197_2_0_9"/>
<keyword evidence="4 10" id="KW-0169">Cobalamin biosynthesis</keyword>
<evidence type="ECO:0000313" key="11">
    <source>
        <dbReference type="EMBL" id="ADL51959.1"/>
    </source>
</evidence>